<feature type="chain" id="PRO_5036467638" evidence="2">
    <location>
        <begin position="24"/>
        <end position="145"/>
    </location>
</feature>
<reference evidence="3" key="1">
    <citation type="submission" date="2016-04" db="EMBL/GenBank/DDBJ databases">
        <authorList>
            <person name="Nguyen H.D."/>
            <person name="Samba Siva P."/>
            <person name="Cullis J."/>
            <person name="Levesque C.A."/>
            <person name="Hambleton S."/>
        </authorList>
    </citation>
    <scope>NUCLEOTIDE SEQUENCE</scope>
    <source>
        <strain evidence="3">DAOMC 236426</strain>
    </source>
</reference>
<evidence type="ECO:0000313" key="3">
    <source>
        <dbReference type="EMBL" id="KAE8248601.1"/>
    </source>
</evidence>
<evidence type="ECO:0000256" key="2">
    <source>
        <dbReference type="SAM" id="SignalP"/>
    </source>
</evidence>
<dbReference type="AlphaFoldDB" id="A0A8X7MUD2"/>
<gene>
    <name evidence="3" type="ORF">A4X06_0g3606</name>
</gene>
<accession>A0A8X7MUD2</accession>
<dbReference type="Proteomes" id="UP000077684">
    <property type="component" value="Unassembled WGS sequence"/>
</dbReference>
<proteinExistence type="predicted"/>
<feature type="region of interest" description="Disordered" evidence="1">
    <location>
        <begin position="75"/>
        <end position="103"/>
    </location>
</feature>
<reference evidence="3" key="2">
    <citation type="journal article" date="2019" name="IMA Fungus">
        <title>Genome sequencing and comparison of five Tilletia species to identify candidate genes for the detection of regulated species infecting wheat.</title>
        <authorList>
            <person name="Nguyen H.D.T."/>
            <person name="Sultana T."/>
            <person name="Kesanakurti P."/>
            <person name="Hambleton S."/>
        </authorList>
    </citation>
    <scope>NUCLEOTIDE SEQUENCE</scope>
    <source>
        <strain evidence="3">DAOMC 236426</strain>
    </source>
</reference>
<dbReference type="EMBL" id="LWDE02000337">
    <property type="protein sequence ID" value="KAE8248601.1"/>
    <property type="molecule type" value="Genomic_DNA"/>
</dbReference>
<keyword evidence="4" id="KW-1185">Reference proteome</keyword>
<keyword evidence="2" id="KW-0732">Signal</keyword>
<organism evidence="3 4">
    <name type="scientific">Tilletia controversa</name>
    <name type="common">dwarf bunt fungus</name>
    <dbReference type="NCBI Taxonomy" id="13291"/>
    <lineage>
        <taxon>Eukaryota</taxon>
        <taxon>Fungi</taxon>
        <taxon>Dikarya</taxon>
        <taxon>Basidiomycota</taxon>
        <taxon>Ustilaginomycotina</taxon>
        <taxon>Exobasidiomycetes</taxon>
        <taxon>Tilletiales</taxon>
        <taxon>Tilletiaceae</taxon>
        <taxon>Tilletia</taxon>
    </lineage>
</organism>
<comment type="caution">
    <text evidence="3">The sequence shown here is derived from an EMBL/GenBank/DDBJ whole genome shotgun (WGS) entry which is preliminary data.</text>
</comment>
<evidence type="ECO:0000256" key="1">
    <source>
        <dbReference type="SAM" id="MobiDB-lite"/>
    </source>
</evidence>
<protein>
    <submittedName>
        <fullName evidence="3">Uncharacterized protein</fullName>
    </submittedName>
</protein>
<feature type="signal peptide" evidence="2">
    <location>
        <begin position="1"/>
        <end position="23"/>
    </location>
</feature>
<sequence>MFYPRLLFLLPHLVLLLATAVRSAPVPDTTGCTSCPGLPRTLQARGCFSSKLMIEENPAWTALKYAEEETERRLQEAREALKQAQDQPAESQHHEPHGEQDEGVIQEIMEMPGIHQGQINLWETQIESLEAELKEIRSRINAFPS</sequence>
<name>A0A8X7MUD2_9BASI</name>
<feature type="compositionally biased region" description="Basic and acidic residues" evidence="1">
    <location>
        <begin position="91"/>
        <end position="100"/>
    </location>
</feature>
<evidence type="ECO:0000313" key="4">
    <source>
        <dbReference type="Proteomes" id="UP000077684"/>
    </source>
</evidence>